<feature type="transmembrane region" description="Helical" evidence="7">
    <location>
        <begin position="437"/>
        <end position="460"/>
    </location>
</feature>
<evidence type="ECO:0000256" key="7">
    <source>
        <dbReference type="SAM" id="Phobius"/>
    </source>
</evidence>
<feature type="transmembrane region" description="Helical" evidence="7">
    <location>
        <begin position="93"/>
        <end position="117"/>
    </location>
</feature>
<feature type="transmembrane region" description="Helical" evidence="7">
    <location>
        <begin position="307"/>
        <end position="332"/>
    </location>
</feature>
<dbReference type="EMBL" id="SPHZ02000007">
    <property type="protein sequence ID" value="KAF0908394.1"/>
    <property type="molecule type" value="Genomic_DNA"/>
</dbReference>
<feature type="transmembrane region" description="Helical" evidence="7">
    <location>
        <begin position="407"/>
        <end position="430"/>
    </location>
</feature>
<comment type="subcellular location">
    <subcellularLocation>
        <location evidence="1">Membrane</location>
    </subcellularLocation>
</comment>
<evidence type="ECO:0000313" key="9">
    <source>
        <dbReference type="Proteomes" id="UP000479710"/>
    </source>
</evidence>
<evidence type="ECO:0000256" key="3">
    <source>
        <dbReference type="ARBA" id="ARBA00022448"/>
    </source>
</evidence>
<dbReference type="AlphaFoldDB" id="A0A6G1D9F1"/>
<proteinExistence type="inferred from homology"/>
<dbReference type="Pfam" id="PF00083">
    <property type="entry name" value="Sugar_tr"/>
    <property type="match status" value="1"/>
</dbReference>
<keyword evidence="6 7" id="KW-0472">Membrane</keyword>
<feature type="transmembrane region" description="Helical" evidence="7">
    <location>
        <begin position="70"/>
        <end position="86"/>
    </location>
</feature>
<evidence type="ECO:0000256" key="4">
    <source>
        <dbReference type="ARBA" id="ARBA00022692"/>
    </source>
</evidence>
<dbReference type="SUPFAM" id="SSF103473">
    <property type="entry name" value="MFS general substrate transporter"/>
    <property type="match status" value="1"/>
</dbReference>
<name>A0A6G1D9F1_9ORYZ</name>
<evidence type="ECO:0000256" key="1">
    <source>
        <dbReference type="ARBA" id="ARBA00004370"/>
    </source>
</evidence>
<comment type="similarity">
    <text evidence="2">Belongs to the major facilitator superfamily. Sugar transporter (TC 2.A.1.1) family.</text>
</comment>
<dbReference type="PANTHER" id="PTHR23500:SF560">
    <property type="entry name" value="OS07G0582850 PROTEIN"/>
    <property type="match status" value="1"/>
</dbReference>
<evidence type="ECO:0000256" key="2">
    <source>
        <dbReference type="ARBA" id="ARBA00010992"/>
    </source>
</evidence>
<dbReference type="GO" id="GO:0015144">
    <property type="term" value="F:carbohydrate transmembrane transporter activity"/>
    <property type="evidence" value="ECO:0007669"/>
    <property type="project" value="InterPro"/>
</dbReference>
<dbReference type="Proteomes" id="UP000479710">
    <property type="component" value="Unassembled WGS sequence"/>
</dbReference>
<dbReference type="PANTHER" id="PTHR23500">
    <property type="entry name" value="SOLUTE CARRIER FAMILY 2, FACILITATED GLUCOSE TRANSPORTER"/>
    <property type="match status" value="1"/>
</dbReference>
<keyword evidence="5 7" id="KW-1133">Transmembrane helix</keyword>
<dbReference type="InterPro" id="IPR036259">
    <property type="entry name" value="MFS_trans_sf"/>
</dbReference>
<dbReference type="InterPro" id="IPR005828">
    <property type="entry name" value="MFS_sugar_transport-like"/>
</dbReference>
<gene>
    <name evidence="8" type="ORF">E2562_025067</name>
</gene>
<evidence type="ECO:0000256" key="5">
    <source>
        <dbReference type="ARBA" id="ARBA00022989"/>
    </source>
</evidence>
<keyword evidence="9" id="KW-1185">Reference proteome</keyword>
<dbReference type="OrthoDB" id="6133115at2759"/>
<keyword evidence="4 7" id="KW-0812">Transmembrane</keyword>
<dbReference type="GO" id="GO:0016020">
    <property type="term" value="C:membrane"/>
    <property type="evidence" value="ECO:0007669"/>
    <property type="project" value="UniProtKB-SubCell"/>
</dbReference>
<accession>A0A6G1D9F1</accession>
<evidence type="ECO:0000313" key="8">
    <source>
        <dbReference type="EMBL" id="KAF0908393.1"/>
    </source>
</evidence>
<feature type="transmembrane region" description="Helical" evidence="7">
    <location>
        <begin position="44"/>
        <end position="64"/>
    </location>
</feature>
<feature type="transmembrane region" description="Helical" evidence="7">
    <location>
        <begin position="161"/>
        <end position="183"/>
    </location>
</feature>
<feature type="transmembrane region" description="Helical" evidence="7">
    <location>
        <begin position="20"/>
        <end position="37"/>
    </location>
</feature>
<evidence type="ECO:0008006" key="10">
    <source>
        <dbReference type="Google" id="ProtNLM"/>
    </source>
</evidence>
<sequence>MRRPLNQYAFVSAVLSSSTPLLLGYDLVMVCGSAVLAEAPDVKLLACIVVVSCLLGALAAVGAQCLIGDRYVILLSAAALCAGALARGLATSFAAFTAGVFVNGVGMGLALVTVPAYAGELSPSSPYGGLTSHPEGFVYLGCIIGALCYSKRFLNLPVHVAWRLTVASGTAIPALLGFAVLLMPESPRWLLAKDHVTKARRVLSRTSVTLEEAELRLLEIKAELGTPQDSCDETVAMPARQSRWREECGLWLELLARPTEPLRHTVVSALVAKVFQQASGIRSMFEYVKRAFRVVGVSSNAQMTRALVAFALVVVASFSMSLVLVELGWLLVRALAGGCLRRAPSHHPLSHTIRGGGGAGTKRRREQMKWARSQSATMLLSLTALVWLTLGPVQWTDASPRCCPQWLWTAAAAVNRAVSAAIFSSFVWVYEVTAVHVNLLVCPAVLVFAWFSVYFCILGAKERRGPCRACECS</sequence>
<feature type="transmembrane region" description="Helical" evidence="7">
    <location>
        <begin position="375"/>
        <end position="395"/>
    </location>
</feature>
<organism evidence="8 9">
    <name type="scientific">Oryza meyeriana var. granulata</name>
    <dbReference type="NCBI Taxonomy" id="110450"/>
    <lineage>
        <taxon>Eukaryota</taxon>
        <taxon>Viridiplantae</taxon>
        <taxon>Streptophyta</taxon>
        <taxon>Embryophyta</taxon>
        <taxon>Tracheophyta</taxon>
        <taxon>Spermatophyta</taxon>
        <taxon>Magnoliopsida</taxon>
        <taxon>Liliopsida</taxon>
        <taxon>Poales</taxon>
        <taxon>Poaceae</taxon>
        <taxon>BOP clade</taxon>
        <taxon>Oryzoideae</taxon>
        <taxon>Oryzeae</taxon>
        <taxon>Oryzinae</taxon>
        <taxon>Oryza</taxon>
        <taxon>Oryza meyeriana</taxon>
    </lineage>
</organism>
<dbReference type="EMBL" id="SPHZ02000007">
    <property type="protein sequence ID" value="KAF0908393.1"/>
    <property type="molecule type" value="Genomic_DNA"/>
</dbReference>
<keyword evidence="3" id="KW-0813">Transport</keyword>
<dbReference type="FunFam" id="1.20.1250.20:FF:000698">
    <property type="entry name" value="Sorbitol transporter"/>
    <property type="match status" value="1"/>
</dbReference>
<dbReference type="Gene3D" id="1.20.1250.20">
    <property type="entry name" value="MFS general substrate transporter like domains"/>
    <property type="match status" value="1"/>
</dbReference>
<comment type="caution">
    <text evidence="8">The sequence shown here is derived from an EMBL/GenBank/DDBJ whole genome shotgun (WGS) entry which is preliminary data.</text>
</comment>
<protein>
    <recommendedName>
        <fullName evidence="10">Major facilitator superfamily (MFS) profile domain-containing protein</fullName>
    </recommendedName>
</protein>
<dbReference type="InterPro" id="IPR045262">
    <property type="entry name" value="STP/PLT_plant"/>
</dbReference>
<reference evidence="8 9" key="1">
    <citation type="submission" date="2019-11" db="EMBL/GenBank/DDBJ databases">
        <title>Whole genome sequence of Oryza granulata.</title>
        <authorList>
            <person name="Li W."/>
        </authorList>
    </citation>
    <scope>NUCLEOTIDE SEQUENCE [LARGE SCALE GENOMIC DNA]</scope>
    <source>
        <strain evidence="9">cv. Menghai</strain>
        <tissue evidence="8">Leaf</tissue>
    </source>
</reference>
<evidence type="ECO:0000256" key="6">
    <source>
        <dbReference type="ARBA" id="ARBA00023136"/>
    </source>
</evidence>
<feature type="transmembrane region" description="Helical" evidence="7">
    <location>
        <begin position="137"/>
        <end position="154"/>
    </location>
</feature>